<dbReference type="GO" id="GO:0003676">
    <property type="term" value="F:nucleic acid binding"/>
    <property type="evidence" value="ECO:0007669"/>
    <property type="project" value="InterPro"/>
</dbReference>
<dbReference type="Gene3D" id="3.30.420.10">
    <property type="entry name" value="Ribonuclease H-like superfamily/Ribonuclease H"/>
    <property type="match status" value="1"/>
</dbReference>
<evidence type="ECO:0000313" key="2">
    <source>
        <dbReference type="Proteomes" id="UP000683360"/>
    </source>
</evidence>
<evidence type="ECO:0000313" key="1">
    <source>
        <dbReference type="EMBL" id="CAG2219404.1"/>
    </source>
</evidence>
<keyword evidence="2" id="KW-1185">Reference proteome</keyword>
<protein>
    <recommendedName>
        <fullName evidence="3">Integrase catalytic domain-containing protein</fullName>
    </recommendedName>
</protein>
<reference evidence="1" key="1">
    <citation type="submission" date="2021-03" db="EMBL/GenBank/DDBJ databases">
        <authorList>
            <person name="Bekaert M."/>
        </authorList>
    </citation>
    <scope>NUCLEOTIDE SEQUENCE</scope>
</reference>
<dbReference type="AlphaFoldDB" id="A0A8S3SMS1"/>
<name>A0A8S3SMS1_MYTED</name>
<dbReference type="InterPro" id="IPR036397">
    <property type="entry name" value="RNaseH_sf"/>
</dbReference>
<dbReference type="InterPro" id="IPR012337">
    <property type="entry name" value="RNaseH-like_sf"/>
</dbReference>
<dbReference type="InterPro" id="IPR050951">
    <property type="entry name" value="Retrovirus_Pol_polyprotein"/>
</dbReference>
<sequence>MAVGRCTMSPFRQQSNGRCERFNDTSKSMLKKLCAESVKEWELVPYAVFAYCKVLHDETVFSSFEMLYGGPVRGLMVILRGLLTAEDEKQISVIGHGITIRNCLAAMPEIVKEKIKAWYDKHTMFREFEPGGEVLLFLPSEASKNNADALSGI</sequence>
<evidence type="ECO:0008006" key="3">
    <source>
        <dbReference type="Google" id="ProtNLM"/>
    </source>
</evidence>
<dbReference type="OrthoDB" id="10066265at2759"/>
<organism evidence="1 2">
    <name type="scientific">Mytilus edulis</name>
    <name type="common">Blue mussel</name>
    <dbReference type="NCBI Taxonomy" id="6550"/>
    <lineage>
        <taxon>Eukaryota</taxon>
        <taxon>Metazoa</taxon>
        <taxon>Spiralia</taxon>
        <taxon>Lophotrochozoa</taxon>
        <taxon>Mollusca</taxon>
        <taxon>Bivalvia</taxon>
        <taxon>Autobranchia</taxon>
        <taxon>Pteriomorphia</taxon>
        <taxon>Mytilida</taxon>
        <taxon>Mytiloidea</taxon>
        <taxon>Mytilidae</taxon>
        <taxon>Mytilinae</taxon>
        <taxon>Mytilus</taxon>
    </lineage>
</organism>
<dbReference type="PANTHER" id="PTHR37984:SF5">
    <property type="entry name" value="PROTEIN NYNRIN-LIKE"/>
    <property type="match status" value="1"/>
</dbReference>
<comment type="caution">
    <text evidence="1">The sequence shown here is derived from an EMBL/GenBank/DDBJ whole genome shotgun (WGS) entry which is preliminary data.</text>
</comment>
<dbReference type="SUPFAM" id="SSF53098">
    <property type="entry name" value="Ribonuclease H-like"/>
    <property type="match status" value="1"/>
</dbReference>
<accession>A0A8S3SMS1</accession>
<dbReference type="Proteomes" id="UP000683360">
    <property type="component" value="Unassembled WGS sequence"/>
</dbReference>
<proteinExistence type="predicted"/>
<dbReference type="EMBL" id="CAJPWZ010001629">
    <property type="protein sequence ID" value="CAG2219404.1"/>
    <property type="molecule type" value="Genomic_DNA"/>
</dbReference>
<dbReference type="PANTHER" id="PTHR37984">
    <property type="entry name" value="PROTEIN CBG26694"/>
    <property type="match status" value="1"/>
</dbReference>
<gene>
    <name evidence="1" type="ORF">MEDL_32921</name>
</gene>